<dbReference type="Gene3D" id="3.10.105.10">
    <property type="entry name" value="Dipeptide-binding Protein, Domain 3"/>
    <property type="match status" value="1"/>
</dbReference>
<dbReference type="SUPFAM" id="SSF53850">
    <property type="entry name" value="Periplasmic binding protein-like II"/>
    <property type="match status" value="1"/>
</dbReference>
<evidence type="ECO:0000313" key="3">
    <source>
        <dbReference type="EMBL" id="MFD2480271.1"/>
    </source>
</evidence>
<evidence type="ECO:0000259" key="2">
    <source>
        <dbReference type="Pfam" id="PF00496"/>
    </source>
</evidence>
<dbReference type="Pfam" id="PF00496">
    <property type="entry name" value="SBP_bac_5"/>
    <property type="match status" value="1"/>
</dbReference>
<comment type="caution">
    <text evidence="3">The sequence shown here is derived from an EMBL/GenBank/DDBJ whole genome shotgun (WGS) entry which is preliminary data.</text>
</comment>
<sequence>MLFSPRSRARRVRTCITAVAMLVLAACDRSPSGGTPPGRAVNLEYFVAPSTFDPAAGRALDDYIGANLLFSTLTARDFDGTIIPNLASGWNVRSASEYSLTIRDDAACADGAKITPAVVAASLAYYADNDNDAHPSAAPVFGLGKTTITADDAARTVSITLGQPNSEFLAALSVPQAGIICPAGLADKAGLAAGSVKGAFSGPYTLGSAKPGVEYSYDLRPSFTQWVKYARILPGVPPGRIVFGIRADPSTTASKLLSGGLDIGSATGDTIRRFAGRSDYNRVNLIIASVYVAFNETPGRYFAGKPEARKAVAQAIDRAAFTMIFSNDLSPIFNSVIPRDYKCALEDPSLVPAPDPAAAAAVLRGATVKFPASMGFGDRGKGADYLQKALTGAGAAVELTKHDNASWVATIQNAQADWDMTLMSDVNALNLMSPSLTRVIGPSYQTGGRNVTASKNPDGEAAVAASQSATDPREQCRQFKIAQRSVLSRQDVVPLAGIASSLVSVPDVTIEAPAGTANYATIRLANTTHPTG</sequence>
<keyword evidence="4" id="KW-1185">Reference proteome</keyword>
<dbReference type="EMBL" id="JBHUKQ010000008">
    <property type="protein sequence ID" value="MFD2480271.1"/>
    <property type="molecule type" value="Genomic_DNA"/>
</dbReference>
<feature type="domain" description="Solute-binding protein family 5" evidence="2">
    <location>
        <begin position="81"/>
        <end position="425"/>
    </location>
</feature>
<dbReference type="Proteomes" id="UP001597542">
    <property type="component" value="Unassembled WGS sequence"/>
</dbReference>
<organism evidence="3 4">
    <name type="scientific">Amycolatopsis albidoflavus</name>
    <dbReference type="NCBI Taxonomy" id="102226"/>
    <lineage>
        <taxon>Bacteria</taxon>
        <taxon>Bacillati</taxon>
        <taxon>Actinomycetota</taxon>
        <taxon>Actinomycetes</taxon>
        <taxon>Pseudonocardiales</taxon>
        <taxon>Pseudonocardiaceae</taxon>
        <taxon>Amycolatopsis</taxon>
    </lineage>
</organism>
<dbReference type="Gene3D" id="3.40.190.10">
    <property type="entry name" value="Periplasmic binding protein-like II"/>
    <property type="match status" value="1"/>
</dbReference>
<feature type="signal peptide" evidence="1">
    <location>
        <begin position="1"/>
        <end position="25"/>
    </location>
</feature>
<dbReference type="InterPro" id="IPR000914">
    <property type="entry name" value="SBP_5_dom"/>
</dbReference>
<dbReference type="RefSeq" id="WP_344287434.1">
    <property type="nucleotide sequence ID" value="NZ_BAAAHV010000028.1"/>
</dbReference>
<protein>
    <submittedName>
        <fullName evidence="3">ABC transporter substrate-binding protein</fullName>
    </submittedName>
</protein>
<dbReference type="PROSITE" id="PS51257">
    <property type="entry name" value="PROKAR_LIPOPROTEIN"/>
    <property type="match status" value="1"/>
</dbReference>
<accession>A0ABW5HTN4</accession>
<dbReference type="InterPro" id="IPR039424">
    <property type="entry name" value="SBP_5"/>
</dbReference>
<name>A0ABW5HTN4_9PSEU</name>
<evidence type="ECO:0000256" key="1">
    <source>
        <dbReference type="SAM" id="SignalP"/>
    </source>
</evidence>
<feature type="chain" id="PRO_5046401307" evidence="1">
    <location>
        <begin position="26"/>
        <end position="532"/>
    </location>
</feature>
<reference evidence="4" key="1">
    <citation type="journal article" date="2019" name="Int. J. Syst. Evol. Microbiol.">
        <title>The Global Catalogue of Microorganisms (GCM) 10K type strain sequencing project: providing services to taxonomists for standard genome sequencing and annotation.</title>
        <authorList>
            <consortium name="The Broad Institute Genomics Platform"/>
            <consortium name="The Broad Institute Genome Sequencing Center for Infectious Disease"/>
            <person name="Wu L."/>
            <person name="Ma J."/>
        </authorList>
    </citation>
    <scope>NUCLEOTIDE SEQUENCE [LARGE SCALE GENOMIC DNA]</scope>
    <source>
        <strain evidence="4">CGMCC 4.7638</strain>
    </source>
</reference>
<keyword evidence="1" id="KW-0732">Signal</keyword>
<proteinExistence type="predicted"/>
<evidence type="ECO:0000313" key="4">
    <source>
        <dbReference type="Proteomes" id="UP001597542"/>
    </source>
</evidence>
<gene>
    <name evidence="3" type="ORF">ACFSUT_08305</name>
</gene>
<dbReference type="PANTHER" id="PTHR30290:SF65">
    <property type="entry name" value="MONOACYL PHOSPHATIDYLINOSITOL TETRAMANNOSIDE-BINDING PROTEIN LPQW-RELATED"/>
    <property type="match status" value="1"/>
</dbReference>
<dbReference type="PANTHER" id="PTHR30290">
    <property type="entry name" value="PERIPLASMIC BINDING COMPONENT OF ABC TRANSPORTER"/>
    <property type="match status" value="1"/>
</dbReference>